<dbReference type="EMBL" id="JAGQFT020000004">
    <property type="protein sequence ID" value="MBS7457087.1"/>
    <property type="molecule type" value="Genomic_DNA"/>
</dbReference>
<dbReference type="EMBL" id="JAGQFT010000021">
    <property type="protein sequence ID" value="MBR0561791.1"/>
    <property type="molecule type" value="Genomic_DNA"/>
</dbReference>
<proteinExistence type="predicted"/>
<protein>
    <submittedName>
        <fullName evidence="1">Uncharacterized protein</fullName>
    </submittedName>
</protein>
<dbReference type="RefSeq" id="WP_211925756.1">
    <property type="nucleotide sequence ID" value="NZ_JAGQFT020000004.1"/>
</dbReference>
<dbReference type="Proteomes" id="UP000675747">
    <property type="component" value="Unassembled WGS sequence"/>
</dbReference>
<evidence type="ECO:0000313" key="3">
    <source>
        <dbReference type="Proteomes" id="UP000675747"/>
    </source>
</evidence>
<name>A0A8J7VT41_9GAMM</name>
<comment type="caution">
    <text evidence="1">The sequence shown here is derived from an EMBL/GenBank/DDBJ whole genome shotgun (WGS) entry which is preliminary data.</text>
</comment>
<dbReference type="AlphaFoldDB" id="A0A8J7VT41"/>
<keyword evidence="3" id="KW-1185">Reference proteome</keyword>
<gene>
    <name evidence="2" type="ORF">KB893_008050</name>
    <name evidence="1" type="ORF">KB893_04545</name>
</gene>
<accession>A0A8J7VT41</accession>
<evidence type="ECO:0000313" key="2">
    <source>
        <dbReference type="EMBL" id="MBS7457087.1"/>
    </source>
</evidence>
<reference evidence="1" key="2">
    <citation type="submission" date="2021-04" db="EMBL/GenBank/DDBJ databases">
        <authorList>
            <person name="Karlyshev A.V."/>
        </authorList>
    </citation>
    <scope>NUCLEOTIDE SEQUENCE</scope>
    <source>
        <strain evidence="1">LMG 29479</strain>
    </source>
</reference>
<evidence type="ECO:0000313" key="1">
    <source>
        <dbReference type="EMBL" id="MBR0561791.1"/>
    </source>
</evidence>
<organism evidence="1">
    <name type="scientific">Coralloluteibacterium stylophorae</name>
    <dbReference type="NCBI Taxonomy" id="1776034"/>
    <lineage>
        <taxon>Bacteria</taxon>
        <taxon>Pseudomonadati</taxon>
        <taxon>Pseudomonadota</taxon>
        <taxon>Gammaproteobacteria</taxon>
        <taxon>Lysobacterales</taxon>
        <taxon>Lysobacteraceae</taxon>
        <taxon>Coralloluteibacterium</taxon>
    </lineage>
</organism>
<reference evidence="2 3" key="1">
    <citation type="journal article" date="2021" name="Microbiol. Resour. Announc.">
        <title>Draft Genome Sequence of Coralloluteibacterium stylophorae LMG 29479T.</title>
        <authorList>
            <person name="Karlyshev A.V."/>
            <person name="Kudryashova E.B."/>
            <person name="Ariskina E.V."/>
            <person name="Conroy A.P."/>
            <person name="Abidueva E.Y."/>
        </authorList>
    </citation>
    <scope>NUCLEOTIDE SEQUENCE [LARGE SCALE GENOMIC DNA]</scope>
    <source>
        <strain evidence="2 3">LMG 29479</strain>
    </source>
</reference>
<sequence length="63" mass="6628">MTLAAAAQLQVACVRASAADGRPPALRQLLHAVLVFGLLQVAEPLAAASYVLQSAWLWTCRPA</sequence>